<dbReference type="InterPro" id="IPR001128">
    <property type="entry name" value="Cyt_P450"/>
</dbReference>
<evidence type="ECO:0000313" key="8">
    <source>
        <dbReference type="EMBL" id="TBU31105.1"/>
    </source>
</evidence>
<protein>
    <submittedName>
        <fullName evidence="8">Cytochrome P450</fullName>
    </submittedName>
</protein>
<dbReference type="GO" id="GO:0005506">
    <property type="term" value="F:iron ion binding"/>
    <property type="evidence" value="ECO:0007669"/>
    <property type="project" value="InterPro"/>
</dbReference>
<organism evidence="8">
    <name type="scientific">Dichomitus squalens</name>
    <dbReference type="NCBI Taxonomy" id="114155"/>
    <lineage>
        <taxon>Eukaryota</taxon>
        <taxon>Fungi</taxon>
        <taxon>Dikarya</taxon>
        <taxon>Basidiomycota</taxon>
        <taxon>Agaricomycotina</taxon>
        <taxon>Agaricomycetes</taxon>
        <taxon>Polyporales</taxon>
        <taxon>Polyporaceae</taxon>
        <taxon>Dichomitus</taxon>
    </lineage>
</organism>
<keyword evidence="7" id="KW-0503">Monooxygenase</keyword>
<evidence type="ECO:0000256" key="7">
    <source>
        <dbReference type="RuleBase" id="RU000461"/>
    </source>
</evidence>
<evidence type="ECO:0000256" key="1">
    <source>
        <dbReference type="ARBA" id="ARBA00001971"/>
    </source>
</evidence>
<evidence type="ECO:0000256" key="5">
    <source>
        <dbReference type="ARBA" id="ARBA00023004"/>
    </source>
</evidence>
<dbReference type="GO" id="GO:0004497">
    <property type="term" value="F:monooxygenase activity"/>
    <property type="evidence" value="ECO:0007669"/>
    <property type="project" value="UniProtKB-KW"/>
</dbReference>
<dbReference type="Proteomes" id="UP000292957">
    <property type="component" value="Unassembled WGS sequence"/>
</dbReference>
<dbReference type="PROSITE" id="PS00086">
    <property type="entry name" value="CYTOCHROME_P450"/>
    <property type="match status" value="1"/>
</dbReference>
<dbReference type="SUPFAM" id="SSF48264">
    <property type="entry name" value="Cytochrome P450"/>
    <property type="match status" value="1"/>
</dbReference>
<accession>A0A4Q9MTW4</accession>
<feature type="binding site" description="axial binding residue" evidence="6">
    <location>
        <position position="444"/>
    </location>
    <ligand>
        <name>heme</name>
        <dbReference type="ChEBI" id="CHEBI:30413"/>
    </ligand>
    <ligandPart>
        <name>Fe</name>
        <dbReference type="ChEBI" id="CHEBI:18248"/>
    </ligandPart>
</feature>
<reference evidence="8" key="1">
    <citation type="submission" date="2019-01" db="EMBL/GenBank/DDBJ databases">
        <title>Draft genome sequences of three monokaryotic isolates of the white-rot basidiomycete fungus Dichomitus squalens.</title>
        <authorList>
            <consortium name="DOE Joint Genome Institute"/>
            <person name="Lopez S.C."/>
            <person name="Andreopoulos B."/>
            <person name="Pangilinan J."/>
            <person name="Lipzen A."/>
            <person name="Riley R."/>
            <person name="Ahrendt S."/>
            <person name="Ng V."/>
            <person name="Barry K."/>
            <person name="Daum C."/>
            <person name="Grigoriev I.V."/>
            <person name="Hilden K.S."/>
            <person name="Makela M.R."/>
            <person name="de Vries R.P."/>
        </authorList>
    </citation>
    <scope>NUCLEOTIDE SEQUENCE [LARGE SCALE GENOMIC DNA]</scope>
    <source>
        <strain evidence="8">OM18370.1</strain>
    </source>
</reference>
<dbReference type="EMBL" id="ML143401">
    <property type="protein sequence ID" value="TBU31105.1"/>
    <property type="molecule type" value="Genomic_DNA"/>
</dbReference>
<evidence type="ECO:0000256" key="3">
    <source>
        <dbReference type="ARBA" id="ARBA00022723"/>
    </source>
</evidence>
<comment type="cofactor">
    <cofactor evidence="1 6">
        <name>heme</name>
        <dbReference type="ChEBI" id="CHEBI:30413"/>
    </cofactor>
</comment>
<dbReference type="PRINTS" id="PR00465">
    <property type="entry name" value="EP450IV"/>
</dbReference>
<dbReference type="AlphaFoldDB" id="A0A4Q9MTW4"/>
<dbReference type="InterPro" id="IPR017972">
    <property type="entry name" value="Cyt_P450_CS"/>
</dbReference>
<gene>
    <name evidence="8" type="ORF">BD311DRAFT_717319</name>
</gene>
<evidence type="ECO:0000256" key="4">
    <source>
        <dbReference type="ARBA" id="ARBA00023002"/>
    </source>
</evidence>
<name>A0A4Q9MTW4_9APHY</name>
<keyword evidence="5 6" id="KW-0408">Iron</keyword>
<evidence type="ECO:0000256" key="2">
    <source>
        <dbReference type="ARBA" id="ARBA00010617"/>
    </source>
</evidence>
<comment type="similarity">
    <text evidence="2 7">Belongs to the cytochrome P450 family.</text>
</comment>
<dbReference type="CDD" id="cd11041">
    <property type="entry name" value="CYP503A1-like"/>
    <property type="match status" value="1"/>
</dbReference>
<dbReference type="InterPro" id="IPR036396">
    <property type="entry name" value="Cyt_P450_sf"/>
</dbReference>
<evidence type="ECO:0000256" key="6">
    <source>
        <dbReference type="PIRSR" id="PIRSR602403-1"/>
    </source>
</evidence>
<dbReference type="GO" id="GO:0020037">
    <property type="term" value="F:heme binding"/>
    <property type="evidence" value="ECO:0007669"/>
    <property type="project" value="InterPro"/>
</dbReference>
<dbReference type="PANTHER" id="PTHR46206">
    <property type="entry name" value="CYTOCHROME P450"/>
    <property type="match status" value="1"/>
</dbReference>
<dbReference type="Gene3D" id="1.10.630.10">
    <property type="entry name" value="Cytochrome P450"/>
    <property type="match status" value="1"/>
</dbReference>
<sequence length="504" mass="56793">MYDLPPALYGALAVLAAVYLFRWRNDPIHKIPTLGGPSVPILSYLSAFRYVLNSRQILKIGYEKFSDSSFKVALLDQWMVVVNGPQLLDEIRKRPDEELSFLESTEDFLQITWILGPEPHDDPYHIDLIKDKLTRSLPAVLPDVVDELRSAMPLYIPTHGDEWTTIDAIPTLQKVVARLSNRVFVGLPICRNEEYLRLAVTVTRDIVRDGFLLKLFPNAFKPLVACWTSHAKRTIRRALPYLRPVITERKAKIKEHGLGEDWPGKPNDLLQWIIEQAIPRGVDDESIAARVLLVNFAAIHTSSMSVTQALYHLAAAPGYIQPLREEVESITAVEGWTKAAMGKMWKLDSFLKESQRYNGIGLTSVGRKALKDVLLSDGTLIPAGTLVVANSYRMHHDDEYYPNADEFDPFRFARMRELEGEGTKHQFVNTSTSYVPFGVGRHACPGRFFAANELKAMLAYIVVNYDVKIDGDGARPPNVYFANSVIPNQKGKIMFRKRQGTGAA</sequence>
<proteinExistence type="inferred from homology"/>
<keyword evidence="6 7" id="KW-0349">Heme</keyword>
<dbReference type="InterPro" id="IPR002403">
    <property type="entry name" value="Cyt_P450_E_grp-IV"/>
</dbReference>
<dbReference type="GO" id="GO:0016705">
    <property type="term" value="F:oxidoreductase activity, acting on paired donors, with incorporation or reduction of molecular oxygen"/>
    <property type="evidence" value="ECO:0007669"/>
    <property type="project" value="InterPro"/>
</dbReference>
<dbReference type="Pfam" id="PF00067">
    <property type="entry name" value="p450"/>
    <property type="match status" value="1"/>
</dbReference>
<dbReference type="OrthoDB" id="1844152at2759"/>
<keyword evidence="4 7" id="KW-0560">Oxidoreductase</keyword>
<keyword evidence="3 6" id="KW-0479">Metal-binding</keyword>